<gene>
    <name evidence="1" type="ORF">FM038_004525</name>
</gene>
<organism evidence="1 2">
    <name type="scientific">Shewanella eurypsychrophilus</name>
    <dbReference type="NCBI Taxonomy" id="2593656"/>
    <lineage>
        <taxon>Bacteria</taxon>
        <taxon>Pseudomonadati</taxon>
        <taxon>Pseudomonadota</taxon>
        <taxon>Gammaproteobacteria</taxon>
        <taxon>Alteromonadales</taxon>
        <taxon>Shewanellaceae</taxon>
        <taxon>Shewanella</taxon>
    </lineage>
</organism>
<dbReference type="RefSeq" id="WP_142872147.1">
    <property type="nucleotide sequence ID" value="NZ_CP045503.2"/>
</dbReference>
<evidence type="ECO:0000313" key="1">
    <source>
        <dbReference type="EMBL" id="QPG56771.1"/>
    </source>
</evidence>
<name>A0ABX6V4R2_9GAMM</name>
<evidence type="ECO:0000313" key="2">
    <source>
        <dbReference type="Proteomes" id="UP000316416"/>
    </source>
</evidence>
<protein>
    <submittedName>
        <fullName evidence="1">Uncharacterized protein</fullName>
    </submittedName>
</protein>
<accession>A0ABX6V4R2</accession>
<keyword evidence="2" id="KW-1185">Reference proteome</keyword>
<dbReference type="EMBL" id="CP045503">
    <property type="protein sequence ID" value="QPG56771.1"/>
    <property type="molecule type" value="Genomic_DNA"/>
</dbReference>
<sequence>MKSRKLNTIQDLIVSNYSISSNGDGKFTHSFTPENTDTVYSFVANGTPELEAGEHYSIGFYIEDDNKIVDLSCVAKNQGVNPVLSYLFAQQEALDKHAVNKEKNDTRVTHQAVDGYYWGKKYAWREFGMHLPQGAFHAYLKEIDHPTVPCLTINPDLPYASNDRSMAYNEEGLTDAIEALVTSAIRVTPARFESPLYSKRFMIKAISAVTDKK</sequence>
<proteinExistence type="predicted"/>
<reference evidence="1" key="1">
    <citation type="submission" date="2021-07" db="EMBL/GenBank/DDBJ databases">
        <title>Shewanella sp. YLB-07 whole genome sequence.</title>
        <authorList>
            <person name="Yu L."/>
        </authorList>
    </citation>
    <scope>NUCLEOTIDE SEQUENCE</scope>
    <source>
        <strain evidence="1">YLB-08</strain>
    </source>
</reference>
<dbReference type="Proteomes" id="UP000316416">
    <property type="component" value="Chromosome"/>
</dbReference>